<name>A0ABZ0U5M0_9FIRM</name>
<organism evidence="1 2">
    <name type="scientific">Blautia producta</name>
    <dbReference type="NCBI Taxonomy" id="33035"/>
    <lineage>
        <taxon>Bacteria</taxon>
        <taxon>Bacillati</taxon>
        <taxon>Bacillota</taxon>
        <taxon>Clostridia</taxon>
        <taxon>Lachnospirales</taxon>
        <taxon>Lachnospiraceae</taxon>
        <taxon>Blautia</taxon>
    </lineage>
</organism>
<protein>
    <recommendedName>
        <fullName evidence="3">Phage protein</fullName>
    </recommendedName>
</protein>
<dbReference type="Proteomes" id="UP001325248">
    <property type="component" value="Chromosome"/>
</dbReference>
<reference evidence="1" key="1">
    <citation type="submission" date="2023-10" db="EMBL/GenBank/DDBJ databases">
        <title>Genome sequence of Blautia coccoides DSM 935.</title>
        <authorList>
            <person name="Boeer T."/>
            <person name="Bengelsdorf F.R."/>
            <person name="Daniel R."/>
            <person name="Poehlein A."/>
        </authorList>
    </citation>
    <scope>NUCLEOTIDE SEQUENCE [LARGE SCALE GENOMIC DNA]</scope>
    <source>
        <strain evidence="1">DSM 935</strain>
    </source>
</reference>
<keyword evidence="2" id="KW-1185">Reference proteome</keyword>
<evidence type="ECO:0008006" key="3">
    <source>
        <dbReference type="Google" id="ProtNLM"/>
    </source>
</evidence>
<proteinExistence type="predicted"/>
<sequence>MKDLLYNQSDSVAALNHVEGFEPLKYMRTIQNEGQEEQLYLDVKYRKLWFRLAYPVGKIISKIVSLADHMAIVEARIYLDKNDPEEQYVSNSFSQKFRSEDPKFGDKFLEMAETAAIGRALADAGFGMQFADVGEENDPQQVDAGIPAPSATASQPAMQEAMHSQGQAFIPQSGVQKPSVQQGNCAMQYQEQTGPMPAMNGFYQQANTVARQPVPTFQPGLPVEELVRQLSYEQAVQVVIPTGTHNGKTMGQLAVDNPGSVKWYAESYTGANHLLQAAAIKIMEQAMPLAG</sequence>
<evidence type="ECO:0000313" key="1">
    <source>
        <dbReference type="EMBL" id="WPX72275.1"/>
    </source>
</evidence>
<gene>
    <name evidence="1" type="ORF">BLCOC_06110</name>
</gene>
<evidence type="ECO:0000313" key="2">
    <source>
        <dbReference type="Proteomes" id="UP001325248"/>
    </source>
</evidence>
<accession>A0ABZ0U5M0</accession>
<dbReference type="EMBL" id="CP136422">
    <property type="protein sequence ID" value="WPX72275.1"/>
    <property type="molecule type" value="Genomic_DNA"/>
</dbReference>